<keyword evidence="2" id="KW-1185">Reference proteome</keyword>
<dbReference type="RefSeq" id="WP_127487372.1">
    <property type="nucleotide sequence ID" value="NZ_CP022572.1"/>
</dbReference>
<evidence type="ECO:0000313" key="2">
    <source>
        <dbReference type="Proteomes" id="UP000282892"/>
    </source>
</evidence>
<accession>A0A3T0HZM3</accession>
<dbReference type="KEGG" id="nmk:CHR53_15745"/>
<reference evidence="1 2" key="1">
    <citation type="submission" date="2017-07" db="EMBL/GenBank/DDBJ databases">
        <title>The complete genome sequence of Bacillus mesonae strain H20-5, an efficient strain improving plant abiotic stress resistance.</title>
        <authorList>
            <person name="Kim S.Y."/>
            <person name="Song H."/>
            <person name="Sang M.K."/>
            <person name="Weon H.-Y."/>
            <person name="Song J."/>
        </authorList>
    </citation>
    <scope>NUCLEOTIDE SEQUENCE [LARGE SCALE GENOMIC DNA]</scope>
    <source>
        <strain evidence="1 2">H20-5</strain>
    </source>
</reference>
<gene>
    <name evidence="1" type="ORF">CHR53_15745</name>
</gene>
<proteinExistence type="predicted"/>
<dbReference type="AlphaFoldDB" id="A0A3T0HZM3"/>
<dbReference type="EMBL" id="CP022572">
    <property type="protein sequence ID" value="AZU62601.1"/>
    <property type="molecule type" value="Genomic_DNA"/>
</dbReference>
<evidence type="ECO:0000313" key="1">
    <source>
        <dbReference type="EMBL" id="AZU62601.1"/>
    </source>
</evidence>
<organism evidence="1 2">
    <name type="scientific">Neobacillus mesonae</name>
    <dbReference type="NCBI Taxonomy" id="1193713"/>
    <lineage>
        <taxon>Bacteria</taxon>
        <taxon>Bacillati</taxon>
        <taxon>Bacillota</taxon>
        <taxon>Bacilli</taxon>
        <taxon>Bacillales</taxon>
        <taxon>Bacillaceae</taxon>
        <taxon>Neobacillus</taxon>
    </lineage>
</organism>
<dbReference type="OrthoDB" id="2962932at2"/>
<protein>
    <submittedName>
        <fullName evidence="1">Uncharacterized protein</fullName>
    </submittedName>
</protein>
<sequence length="60" mass="6726">MVAGCKWNHHYSYKGGSNAVLMANKLAEERWDIKKVLICSFLKIVVLGFPDKLAGFADKI</sequence>
<dbReference type="Proteomes" id="UP000282892">
    <property type="component" value="Chromosome"/>
</dbReference>
<name>A0A3T0HZM3_9BACI</name>